<dbReference type="Pfam" id="PF14287">
    <property type="entry name" value="DUF4368"/>
    <property type="match status" value="1"/>
</dbReference>
<evidence type="ECO:0000259" key="1">
    <source>
        <dbReference type="Pfam" id="PF14287"/>
    </source>
</evidence>
<dbReference type="Proteomes" id="UP000234239">
    <property type="component" value="Unassembled WGS sequence"/>
</dbReference>
<feature type="non-terminal residue" evidence="2">
    <location>
        <position position="1"/>
    </location>
</feature>
<dbReference type="EMBL" id="PKGY01000018">
    <property type="protein sequence ID" value="PKZ20189.1"/>
    <property type="molecule type" value="Genomic_DNA"/>
</dbReference>
<dbReference type="InterPro" id="IPR025378">
    <property type="entry name" value="DUF4368"/>
</dbReference>
<dbReference type="AlphaFoldDB" id="A0A2I1MJA5"/>
<name>A0A2I1MJA5_9LACT</name>
<evidence type="ECO:0000313" key="2">
    <source>
        <dbReference type="EMBL" id="PKZ20189.1"/>
    </source>
</evidence>
<accession>A0A2I1MJA5</accession>
<evidence type="ECO:0000313" key="3">
    <source>
        <dbReference type="Proteomes" id="UP000234239"/>
    </source>
</evidence>
<proteinExistence type="predicted"/>
<feature type="domain" description="DUF4368" evidence="1">
    <location>
        <begin position="73"/>
        <end position="130"/>
    </location>
</feature>
<reference evidence="2 3" key="1">
    <citation type="submission" date="2017-12" db="EMBL/GenBank/DDBJ databases">
        <title>Phylogenetic diversity of female urinary microbiome.</title>
        <authorList>
            <person name="Thomas-White K."/>
            <person name="Wolfe A.J."/>
        </authorList>
    </citation>
    <scope>NUCLEOTIDE SEQUENCE [LARGE SCALE GENOMIC DNA]</scope>
    <source>
        <strain evidence="2 3">UMB0139</strain>
    </source>
</reference>
<gene>
    <name evidence="2" type="ORF">CYJ28_10225</name>
</gene>
<organism evidence="2 3">
    <name type="scientific">Aerococcus sanguinicola</name>
    <dbReference type="NCBI Taxonomy" id="119206"/>
    <lineage>
        <taxon>Bacteria</taxon>
        <taxon>Bacillati</taxon>
        <taxon>Bacillota</taxon>
        <taxon>Bacilli</taxon>
        <taxon>Lactobacillales</taxon>
        <taxon>Aerococcaceae</taxon>
        <taxon>Aerococcus</taxon>
    </lineage>
</organism>
<protein>
    <submittedName>
        <fullName evidence="2">Recombinase RecB</fullName>
    </submittedName>
</protein>
<dbReference type="OrthoDB" id="9811097at2"/>
<sequence>EEQKFIMDKIYEDQIRVEDLTKKIERLYDDWLANKISESNFQKILEKSQNEQDYLNQRIKDNQKLIVKEDLEDINVKKWIELIKKHRDIKKLDKATLNELISKIYVHEKEVVNGEITQTIDIYYNFIGNTDT</sequence>
<feature type="non-terminal residue" evidence="2">
    <location>
        <position position="132"/>
    </location>
</feature>
<comment type="caution">
    <text evidence="2">The sequence shown here is derived from an EMBL/GenBank/DDBJ whole genome shotgun (WGS) entry which is preliminary data.</text>
</comment>